<dbReference type="AlphaFoldDB" id="A0A2W4QYB4"/>
<dbReference type="SUPFAM" id="SSF56349">
    <property type="entry name" value="DNA breaking-rejoining enzymes"/>
    <property type="match status" value="1"/>
</dbReference>
<evidence type="ECO:0000256" key="1">
    <source>
        <dbReference type="ARBA" id="ARBA00008857"/>
    </source>
</evidence>
<dbReference type="Proteomes" id="UP000249396">
    <property type="component" value="Unassembled WGS sequence"/>
</dbReference>
<evidence type="ECO:0000313" key="5">
    <source>
        <dbReference type="EMBL" id="PZN75956.1"/>
    </source>
</evidence>
<dbReference type="InterPro" id="IPR011010">
    <property type="entry name" value="DNA_brk_join_enz"/>
</dbReference>
<dbReference type="GO" id="GO:0003677">
    <property type="term" value="F:DNA binding"/>
    <property type="evidence" value="ECO:0007669"/>
    <property type="project" value="InterPro"/>
</dbReference>
<dbReference type="GO" id="GO:0006310">
    <property type="term" value="P:DNA recombination"/>
    <property type="evidence" value="ECO:0007669"/>
    <property type="project" value="UniProtKB-KW"/>
</dbReference>
<name>A0A2W4QYB4_9GAMM</name>
<gene>
    <name evidence="5" type="ORF">DM484_17580</name>
</gene>
<comment type="similarity">
    <text evidence="1">Belongs to the 'phage' integrase family.</text>
</comment>
<protein>
    <recommendedName>
        <fullName evidence="4">Tyr recombinase domain-containing protein</fullName>
    </recommendedName>
</protein>
<reference evidence="5 6" key="1">
    <citation type="journal article" date="2018" name="Aquat. Microb. Ecol.">
        <title>Gammaproteobacterial methanotrophs dominate.</title>
        <authorList>
            <person name="Rissanen A.J."/>
            <person name="Saarenheimo J."/>
            <person name="Tiirola M."/>
            <person name="Peura S."/>
            <person name="Aalto S.L."/>
            <person name="Karvinen A."/>
            <person name="Nykanen H."/>
        </authorList>
    </citation>
    <scope>NUCLEOTIDE SEQUENCE [LARGE SCALE GENOMIC DNA]</scope>
    <source>
        <strain evidence="5">AMbin10</strain>
    </source>
</reference>
<evidence type="ECO:0000256" key="3">
    <source>
        <dbReference type="ARBA" id="ARBA00023172"/>
    </source>
</evidence>
<comment type="caution">
    <text evidence="5">The sequence shown here is derived from an EMBL/GenBank/DDBJ whole genome shotgun (WGS) entry which is preliminary data.</text>
</comment>
<dbReference type="PANTHER" id="PTHR30629:SF6">
    <property type="entry name" value="PROPHAGE INTEGRASE INTA-RELATED"/>
    <property type="match status" value="1"/>
</dbReference>
<dbReference type="Pfam" id="PF00589">
    <property type="entry name" value="Phage_integrase"/>
    <property type="match status" value="1"/>
</dbReference>
<keyword evidence="3" id="KW-0233">DNA recombination</keyword>
<dbReference type="PROSITE" id="PS51898">
    <property type="entry name" value="TYR_RECOMBINASE"/>
    <property type="match status" value="1"/>
</dbReference>
<dbReference type="GO" id="GO:0015074">
    <property type="term" value="P:DNA integration"/>
    <property type="evidence" value="ECO:0007669"/>
    <property type="project" value="UniProtKB-KW"/>
</dbReference>
<sequence>MSAYLQGLLLTGCRREELAELKWQDVDFRWGSIWVKDKVAEEGRKIPLTLYLSHLLANLPRRNQWVFSSPTADGKIAEPRIPHNRALSVAGLDHVTLHGLPRTFASLAEWVEIPTGIVAQIMGHAPNATAERHYINRPLELLALWHGKYEAWILEQAGIQFEPEQARPSLRAVR</sequence>
<evidence type="ECO:0000259" key="4">
    <source>
        <dbReference type="PROSITE" id="PS51898"/>
    </source>
</evidence>
<dbReference type="Gene3D" id="1.10.443.10">
    <property type="entry name" value="Intergrase catalytic core"/>
    <property type="match status" value="1"/>
</dbReference>
<evidence type="ECO:0000256" key="2">
    <source>
        <dbReference type="ARBA" id="ARBA00022908"/>
    </source>
</evidence>
<dbReference type="PANTHER" id="PTHR30629">
    <property type="entry name" value="PROPHAGE INTEGRASE"/>
    <property type="match status" value="1"/>
</dbReference>
<organism evidence="5 6">
    <name type="scientific">Candidatus Methylumidiphilus alinenensis</name>
    <dbReference type="NCBI Taxonomy" id="2202197"/>
    <lineage>
        <taxon>Bacteria</taxon>
        <taxon>Pseudomonadati</taxon>
        <taxon>Pseudomonadota</taxon>
        <taxon>Gammaproteobacteria</taxon>
        <taxon>Methylococcales</taxon>
        <taxon>Candidatus Methylumidiphilus</taxon>
    </lineage>
</organism>
<feature type="domain" description="Tyr recombinase" evidence="4">
    <location>
        <begin position="1"/>
        <end position="147"/>
    </location>
</feature>
<evidence type="ECO:0000313" key="6">
    <source>
        <dbReference type="Proteomes" id="UP000249396"/>
    </source>
</evidence>
<dbReference type="EMBL" id="QJPH01000370">
    <property type="protein sequence ID" value="PZN75956.1"/>
    <property type="molecule type" value="Genomic_DNA"/>
</dbReference>
<keyword evidence="2" id="KW-0229">DNA integration</keyword>
<dbReference type="InterPro" id="IPR050808">
    <property type="entry name" value="Phage_Integrase"/>
</dbReference>
<accession>A0A2W4QYB4</accession>
<dbReference type="InterPro" id="IPR013762">
    <property type="entry name" value="Integrase-like_cat_sf"/>
</dbReference>
<dbReference type="InterPro" id="IPR002104">
    <property type="entry name" value="Integrase_catalytic"/>
</dbReference>
<proteinExistence type="inferred from homology"/>